<dbReference type="OrthoDB" id="2574879at2759"/>
<feature type="compositionally biased region" description="Acidic residues" evidence="1">
    <location>
        <begin position="378"/>
        <end position="392"/>
    </location>
</feature>
<dbReference type="GeneID" id="40723391"/>
<dbReference type="AlphaFoldDB" id="A0A4U7L3L6"/>
<dbReference type="KEGG" id="sgra:EX895_000496"/>
<feature type="region of interest" description="Disordered" evidence="1">
    <location>
        <begin position="287"/>
        <end position="313"/>
    </location>
</feature>
<protein>
    <submittedName>
        <fullName evidence="2">Uncharacterized protein</fullName>
    </submittedName>
</protein>
<feature type="compositionally biased region" description="Basic and acidic residues" evidence="1">
    <location>
        <begin position="30"/>
        <end position="43"/>
    </location>
</feature>
<evidence type="ECO:0000313" key="3">
    <source>
        <dbReference type="Proteomes" id="UP000306050"/>
    </source>
</evidence>
<name>A0A4U7L3L6_9BASI</name>
<reference evidence="2 3" key="1">
    <citation type="submission" date="2019-05" db="EMBL/GenBank/DDBJ databases">
        <title>Sporisorium graminicola CBS 10092 draft sequencing and annotation.</title>
        <authorList>
            <person name="Solano-Gonzalez S."/>
            <person name="Caddick M.X."/>
            <person name="Darby A."/>
        </authorList>
    </citation>
    <scope>NUCLEOTIDE SEQUENCE [LARGE SCALE GENOMIC DNA]</scope>
    <source>
        <strain evidence="2 3">CBS 10092</strain>
    </source>
</reference>
<feature type="compositionally biased region" description="Acidic residues" evidence="1">
    <location>
        <begin position="585"/>
        <end position="594"/>
    </location>
</feature>
<feature type="region of interest" description="Disordered" evidence="1">
    <location>
        <begin position="145"/>
        <end position="198"/>
    </location>
</feature>
<organism evidence="2 3">
    <name type="scientific">Sporisorium graminicola</name>
    <dbReference type="NCBI Taxonomy" id="280036"/>
    <lineage>
        <taxon>Eukaryota</taxon>
        <taxon>Fungi</taxon>
        <taxon>Dikarya</taxon>
        <taxon>Basidiomycota</taxon>
        <taxon>Ustilaginomycotina</taxon>
        <taxon>Ustilaginomycetes</taxon>
        <taxon>Ustilaginales</taxon>
        <taxon>Ustilaginaceae</taxon>
        <taxon>Sporisorium</taxon>
    </lineage>
</organism>
<accession>A0A4U7L3L6</accession>
<proteinExistence type="predicted"/>
<dbReference type="RefSeq" id="XP_029742483.1">
    <property type="nucleotide sequence ID" value="XM_029881097.1"/>
</dbReference>
<evidence type="ECO:0000256" key="1">
    <source>
        <dbReference type="SAM" id="MobiDB-lite"/>
    </source>
</evidence>
<gene>
    <name evidence="2" type="ORF">EX895_000496</name>
</gene>
<feature type="region of interest" description="Disordered" evidence="1">
    <location>
        <begin position="342"/>
        <end position="524"/>
    </location>
</feature>
<dbReference type="Proteomes" id="UP000306050">
    <property type="component" value="Chromosome SGRAM_1"/>
</dbReference>
<keyword evidence="3" id="KW-1185">Reference proteome</keyword>
<sequence length="594" mass="65126">MQSSGGFIIDDLSTVFDFDDPSSRTAVQSNEEHNSSSSHHGDVTDSIATPKPLTSKQEAKLRSFLDGALEEITRGYRKRFDPTSPLHTLASYLGEWMRLLGVLAHVPPYGSGSTNLLVSYLLRCSTDLSDGITGYSLAMEAMALKRQRKRQRQQQDSGSKKRPGSDVQDAGQEPGQDHESEDADSDSDEEDERQHQIASRTKQLNLALQTLDFLDRIWAAVLRGNIINLPVALGNARKAFPDSSDADTAVIQSSTNDYLQSRRPHLAPAMHSTSSLVPSPAIDGRFISNASASSSTSPRESLPIHGGRGNKTVGVTDQVRLRNIAISSRDKLFAWMRSELDAPAPPTMQEDEPEQDEPPDNTLDGALDIKQRIGTVIEQDEDEDDPEFEDVDVGGGKVGMEENFDAAEDTEEHKHYQDLFDKKLDPDADDDDDGDDDEPSGLQNRFQKEVDSDQTLGASVLGTVETVTSNDPNGKRKHDDDLDFAPQGDEPRADGLPSKRRRTASADANEDEETNANNADANVKMSRSELGSINFSLSDSIGQWDVAFTRLFSRTLRTLSDLSDFAKRGDRTDLTSSLAGISGADEQEPADDRR</sequence>
<dbReference type="EMBL" id="SRRM01000002">
    <property type="protein sequence ID" value="TKY90498.1"/>
    <property type="molecule type" value="Genomic_DNA"/>
</dbReference>
<feature type="compositionally biased region" description="Basic and acidic residues" evidence="1">
    <location>
        <begin position="411"/>
        <end position="426"/>
    </location>
</feature>
<feature type="region of interest" description="Disordered" evidence="1">
    <location>
        <begin position="573"/>
        <end position="594"/>
    </location>
</feature>
<comment type="caution">
    <text evidence="2">The sequence shown here is derived from an EMBL/GenBank/DDBJ whole genome shotgun (WGS) entry which is preliminary data.</text>
</comment>
<feature type="compositionally biased region" description="Acidic residues" evidence="1">
    <location>
        <begin position="349"/>
        <end position="359"/>
    </location>
</feature>
<feature type="compositionally biased region" description="Acidic residues" evidence="1">
    <location>
        <begin position="179"/>
        <end position="191"/>
    </location>
</feature>
<feature type="region of interest" description="Disordered" evidence="1">
    <location>
        <begin position="20"/>
        <end position="52"/>
    </location>
</feature>
<feature type="compositionally biased region" description="Acidic residues" evidence="1">
    <location>
        <begin position="427"/>
        <end position="439"/>
    </location>
</feature>
<feature type="compositionally biased region" description="Low complexity" evidence="1">
    <location>
        <begin position="288"/>
        <end position="297"/>
    </location>
</feature>
<evidence type="ECO:0000313" key="2">
    <source>
        <dbReference type="EMBL" id="TKY90498.1"/>
    </source>
</evidence>